<accession>A0A2P2MYS3</accession>
<name>A0A2P2MYS3_RHIMU</name>
<dbReference type="AlphaFoldDB" id="A0A2P2MYS3"/>
<protein>
    <submittedName>
        <fullName evidence="1">Uncharacterized protein</fullName>
    </submittedName>
</protein>
<proteinExistence type="predicted"/>
<dbReference type="EMBL" id="GGEC01054870">
    <property type="protein sequence ID" value="MBX35354.1"/>
    <property type="molecule type" value="Transcribed_RNA"/>
</dbReference>
<evidence type="ECO:0000313" key="1">
    <source>
        <dbReference type="EMBL" id="MBX35354.1"/>
    </source>
</evidence>
<organism evidence="1">
    <name type="scientific">Rhizophora mucronata</name>
    <name type="common">Asiatic mangrove</name>
    <dbReference type="NCBI Taxonomy" id="61149"/>
    <lineage>
        <taxon>Eukaryota</taxon>
        <taxon>Viridiplantae</taxon>
        <taxon>Streptophyta</taxon>
        <taxon>Embryophyta</taxon>
        <taxon>Tracheophyta</taxon>
        <taxon>Spermatophyta</taxon>
        <taxon>Magnoliopsida</taxon>
        <taxon>eudicotyledons</taxon>
        <taxon>Gunneridae</taxon>
        <taxon>Pentapetalae</taxon>
        <taxon>rosids</taxon>
        <taxon>fabids</taxon>
        <taxon>Malpighiales</taxon>
        <taxon>Rhizophoraceae</taxon>
        <taxon>Rhizophora</taxon>
    </lineage>
</organism>
<sequence length="44" mass="5559">MHTCTCFIHLTQFFYFEPRREIYCFHMFMVYFSGWSDKYLLQCS</sequence>
<reference evidence="1" key="1">
    <citation type="submission" date="2018-02" db="EMBL/GenBank/DDBJ databases">
        <title>Rhizophora mucronata_Transcriptome.</title>
        <authorList>
            <person name="Meera S.P."/>
            <person name="Sreeshan A."/>
            <person name="Augustine A."/>
        </authorList>
    </citation>
    <scope>NUCLEOTIDE SEQUENCE</scope>
    <source>
        <tissue evidence="1">Leaf</tissue>
    </source>
</reference>